<dbReference type="Proteomes" id="UP000075840">
    <property type="component" value="Unassembled WGS sequence"/>
</dbReference>
<proteinExistence type="predicted"/>
<evidence type="ECO:0000313" key="2">
    <source>
        <dbReference type="Proteomes" id="UP000075840"/>
    </source>
</evidence>
<dbReference type="KEGG" id="aara:120896940"/>
<dbReference type="RefSeq" id="XP_040157410.1">
    <property type="nucleotide sequence ID" value="XM_040301476.1"/>
</dbReference>
<protein>
    <submittedName>
        <fullName evidence="1">Uncharacterized protein</fullName>
    </submittedName>
</protein>
<name>A0A182HKB9_ANOAR</name>
<keyword evidence="2" id="KW-1185">Reference proteome</keyword>
<dbReference type="EnsemblMetazoa" id="AARA001699-RA">
    <property type="protein sequence ID" value="AARA001699-PA"/>
    <property type="gene ID" value="AARA001699"/>
</dbReference>
<dbReference type="EMBL" id="APCN01000825">
    <property type="status" value="NOT_ANNOTATED_CDS"/>
    <property type="molecule type" value="Genomic_DNA"/>
</dbReference>
<dbReference type="AlphaFoldDB" id="A0A182HKB9"/>
<dbReference type="VEuPathDB" id="VectorBase:AARA21_000079"/>
<organism evidence="1 2">
    <name type="scientific">Anopheles arabiensis</name>
    <name type="common">Mosquito</name>
    <dbReference type="NCBI Taxonomy" id="7173"/>
    <lineage>
        <taxon>Eukaryota</taxon>
        <taxon>Metazoa</taxon>
        <taxon>Ecdysozoa</taxon>
        <taxon>Arthropoda</taxon>
        <taxon>Hexapoda</taxon>
        <taxon>Insecta</taxon>
        <taxon>Pterygota</taxon>
        <taxon>Neoptera</taxon>
        <taxon>Endopterygota</taxon>
        <taxon>Diptera</taxon>
        <taxon>Nematocera</taxon>
        <taxon>Culicoidea</taxon>
        <taxon>Culicidae</taxon>
        <taxon>Anophelinae</taxon>
        <taxon>Anopheles</taxon>
    </lineage>
</organism>
<reference evidence="1" key="1">
    <citation type="submission" date="2022-08" db="UniProtKB">
        <authorList>
            <consortium name="EnsemblMetazoa"/>
        </authorList>
    </citation>
    <scope>IDENTIFICATION</scope>
    <source>
        <strain evidence="1">Dongola</strain>
    </source>
</reference>
<dbReference type="GeneID" id="120896940"/>
<accession>A0A182HKB9</accession>
<sequence length="319" mass="36176">MAEMDFQFKYECLCTSPKSIRVNDIHNTDYQRRIKERMNEIVDRSWDETDPSILSQLTMLSQCIPLTSNVNATLPDITIPDHEKGLAIMKSVSNKLPPSGCSCACEAISNVLSTVLDAALAEVNIEPLREQSLLEKVQLLKPFVPAFHDDVSLCNFFMRAWKQAVRFYCPRLVGELAQVYPQFLEPLVDALMKVQDADYGSLQLLKEFQFLSRCLTIGESFYAILSYLAKQDRVRAQPLISACIRSAKDQLSSKEYYALFPPAIRPYAIVMNEIINPNDTDVEMLIGQLRSERPHEYKILMMISPVFCCLDDALPEAAS</sequence>
<dbReference type="VEuPathDB" id="VectorBase:AARA001699"/>
<evidence type="ECO:0000313" key="1">
    <source>
        <dbReference type="EnsemblMetazoa" id="AARA001699-PA"/>
    </source>
</evidence>